<evidence type="ECO:0000256" key="1">
    <source>
        <dbReference type="SAM" id="Phobius"/>
    </source>
</evidence>
<accession>A0A1X7AB56</accession>
<protein>
    <submittedName>
        <fullName evidence="2">Uncharacterized protein</fullName>
    </submittedName>
</protein>
<keyword evidence="3" id="KW-1185">Reference proteome</keyword>
<keyword evidence="1" id="KW-0472">Membrane</keyword>
<name>A0A1X7AB56_9RHOB</name>
<reference evidence="2 3" key="1">
    <citation type="submission" date="2017-03" db="EMBL/GenBank/DDBJ databases">
        <authorList>
            <person name="Afonso C.L."/>
            <person name="Miller P.J."/>
            <person name="Scott M.A."/>
            <person name="Spackman E."/>
            <person name="Goraichik I."/>
            <person name="Dimitrov K.M."/>
            <person name="Suarez D.L."/>
            <person name="Swayne D.E."/>
        </authorList>
    </citation>
    <scope>NUCLEOTIDE SEQUENCE [LARGE SCALE GENOMIC DNA]</scope>
    <source>
        <strain evidence="2 3">CECT 8625</strain>
    </source>
</reference>
<dbReference type="EMBL" id="FWFK01000011">
    <property type="protein sequence ID" value="SLN74942.1"/>
    <property type="molecule type" value="Genomic_DNA"/>
</dbReference>
<dbReference type="Proteomes" id="UP000193570">
    <property type="component" value="Unassembled WGS sequence"/>
</dbReference>
<gene>
    <name evidence="2" type="ORF">ROJ8625_04131</name>
</gene>
<dbReference type="AlphaFoldDB" id="A0A1X7AB56"/>
<evidence type="ECO:0000313" key="2">
    <source>
        <dbReference type="EMBL" id="SLN74942.1"/>
    </source>
</evidence>
<proteinExistence type="predicted"/>
<evidence type="ECO:0000313" key="3">
    <source>
        <dbReference type="Proteomes" id="UP000193570"/>
    </source>
</evidence>
<keyword evidence="1" id="KW-1133">Transmembrane helix</keyword>
<sequence>MGKALERIWSIACLTMGVALAAMMLILLLNTLVVFGRMSEIILTAIGVY</sequence>
<keyword evidence="1" id="KW-0812">Transmembrane</keyword>
<feature type="transmembrane region" description="Helical" evidence="1">
    <location>
        <begin position="12"/>
        <end position="35"/>
    </location>
</feature>
<organism evidence="2 3">
    <name type="scientific">Roseivivax jejudonensis</name>
    <dbReference type="NCBI Taxonomy" id="1529041"/>
    <lineage>
        <taxon>Bacteria</taxon>
        <taxon>Pseudomonadati</taxon>
        <taxon>Pseudomonadota</taxon>
        <taxon>Alphaproteobacteria</taxon>
        <taxon>Rhodobacterales</taxon>
        <taxon>Roseobacteraceae</taxon>
        <taxon>Roseivivax</taxon>
    </lineage>
</organism>